<comment type="caution">
    <text evidence="2">The sequence shown here is derived from an EMBL/GenBank/DDBJ whole genome shotgun (WGS) entry which is preliminary data.</text>
</comment>
<evidence type="ECO:0000313" key="2">
    <source>
        <dbReference type="EMBL" id="OEJ97664.1"/>
    </source>
</evidence>
<name>A0A1D3DZC2_9ACTN</name>
<reference evidence="2 3" key="1">
    <citation type="journal article" date="2013" name="Genome Announc.">
        <title>Genome Sequence of Streptomyces violaceusniger Strain SPC6, a Halotolerant Streptomycete That Exhibits Rapid Growth and Development.</title>
        <authorList>
            <person name="Chen X."/>
            <person name="Zhang B."/>
            <person name="Zhang W."/>
            <person name="Wu X."/>
            <person name="Zhang M."/>
            <person name="Chen T."/>
            <person name="Liu G."/>
            <person name="Dyson P."/>
        </authorList>
    </citation>
    <scope>NUCLEOTIDE SEQUENCE [LARGE SCALE GENOMIC DNA]</scope>
    <source>
        <strain evidence="2 3">SPC6</strain>
    </source>
</reference>
<accession>A0A1D3DZC2</accession>
<dbReference type="AlphaFoldDB" id="A0A1D3DZC2"/>
<organism evidence="2 3">
    <name type="scientific">Streptomyces thermolilacinus SPC6</name>
    <dbReference type="NCBI Taxonomy" id="1306406"/>
    <lineage>
        <taxon>Bacteria</taxon>
        <taxon>Bacillati</taxon>
        <taxon>Actinomycetota</taxon>
        <taxon>Actinomycetes</taxon>
        <taxon>Kitasatosporales</taxon>
        <taxon>Streptomycetaceae</taxon>
        <taxon>Streptomyces</taxon>
    </lineage>
</organism>
<dbReference type="STRING" id="1306406.J116_027650"/>
<keyword evidence="3" id="KW-1185">Reference proteome</keyword>
<feature type="region of interest" description="Disordered" evidence="1">
    <location>
        <begin position="1"/>
        <end position="63"/>
    </location>
</feature>
<gene>
    <name evidence="2" type="ORF">J116_027650</name>
</gene>
<sequence>MGREQEQAQGRAQDVLTTGSSAGASVRSRPRTGARREPRLESPAGVGAVCTSRRPGGSYGLLAGERAGRRQGRLLQAVFGETVFAALDGLRAVHE</sequence>
<dbReference type="EMBL" id="ASHX02000001">
    <property type="protein sequence ID" value="OEJ97664.1"/>
    <property type="molecule type" value="Genomic_DNA"/>
</dbReference>
<evidence type="ECO:0000256" key="1">
    <source>
        <dbReference type="SAM" id="MobiDB-lite"/>
    </source>
</evidence>
<protein>
    <submittedName>
        <fullName evidence="2">Uncharacterized protein</fullName>
    </submittedName>
</protein>
<dbReference type="Proteomes" id="UP000095329">
    <property type="component" value="Unassembled WGS sequence"/>
</dbReference>
<feature type="compositionally biased region" description="Polar residues" evidence="1">
    <location>
        <begin position="7"/>
        <end position="23"/>
    </location>
</feature>
<evidence type="ECO:0000313" key="3">
    <source>
        <dbReference type="Proteomes" id="UP000095329"/>
    </source>
</evidence>
<proteinExistence type="predicted"/>